<dbReference type="RefSeq" id="WP_132371207.1">
    <property type="nucleotide sequence ID" value="NZ_SMAN01000004.1"/>
</dbReference>
<dbReference type="Pfam" id="PF09911">
    <property type="entry name" value="DUF2140"/>
    <property type="match status" value="1"/>
</dbReference>
<dbReference type="AlphaFoldDB" id="A0A4R3N7D3"/>
<gene>
    <name evidence="2" type="ORF">EDD68_104116</name>
</gene>
<keyword evidence="1" id="KW-0812">Transmembrane</keyword>
<feature type="transmembrane region" description="Helical" evidence="1">
    <location>
        <begin position="12"/>
        <end position="35"/>
    </location>
</feature>
<organism evidence="2 3">
    <name type="scientific">Melghiribacillus thermohalophilus</name>
    <dbReference type="NCBI Taxonomy" id="1324956"/>
    <lineage>
        <taxon>Bacteria</taxon>
        <taxon>Bacillati</taxon>
        <taxon>Bacillota</taxon>
        <taxon>Bacilli</taxon>
        <taxon>Bacillales</taxon>
        <taxon>Bacillaceae</taxon>
        <taxon>Melghiribacillus</taxon>
    </lineage>
</organism>
<evidence type="ECO:0000313" key="2">
    <source>
        <dbReference type="EMBL" id="TCT25045.1"/>
    </source>
</evidence>
<dbReference type="OrthoDB" id="2412610at2"/>
<proteinExistence type="predicted"/>
<comment type="caution">
    <text evidence="2">The sequence shown here is derived from an EMBL/GenBank/DDBJ whole genome shotgun (WGS) entry which is preliminary data.</text>
</comment>
<sequence length="209" mass="24457">MFSRFTSENKWKTLFFVLAGINVAFLCWLFSYLFALPVNIQQDQQPIYDEQTAIFTVNSTRENLNILINSYLDQLPKSDIYNYSVNLNQNVQLSGSIMAFGRKVPIEMTMEPYVLKNGDLVLNVISVTLGRLPLPNKKVLDYIRDHYHLPEWVIIDPARHRIYAAVTQMKTKSHFHVRVKEFNLEHNEFSFQITVPSHSFDLDHLEKVF</sequence>
<evidence type="ECO:0000313" key="3">
    <source>
        <dbReference type="Proteomes" id="UP000294650"/>
    </source>
</evidence>
<name>A0A4R3N7D3_9BACI</name>
<reference evidence="2 3" key="1">
    <citation type="submission" date="2019-03" db="EMBL/GenBank/DDBJ databases">
        <title>Genomic Encyclopedia of Type Strains, Phase IV (KMG-IV): sequencing the most valuable type-strain genomes for metagenomic binning, comparative biology and taxonomic classification.</title>
        <authorList>
            <person name="Goeker M."/>
        </authorList>
    </citation>
    <scope>NUCLEOTIDE SEQUENCE [LARGE SCALE GENOMIC DNA]</scope>
    <source>
        <strain evidence="2 3">DSM 25894</strain>
    </source>
</reference>
<dbReference type="Proteomes" id="UP000294650">
    <property type="component" value="Unassembled WGS sequence"/>
</dbReference>
<protein>
    <submittedName>
        <fullName evidence="2">Uncharacterized protein YpmS</fullName>
    </submittedName>
</protein>
<dbReference type="InterPro" id="IPR018672">
    <property type="entry name" value="DUF2140"/>
</dbReference>
<keyword evidence="3" id="KW-1185">Reference proteome</keyword>
<keyword evidence="1" id="KW-0472">Membrane</keyword>
<evidence type="ECO:0000256" key="1">
    <source>
        <dbReference type="SAM" id="Phobius"/>
    </source>
</evidence>
<dbReference type="EMBL" id="SMAN01000004">
    <property type="protein sequence ID" value="TCT25045.1"/>
    <property type="molecule type" value="Genomic_DNA"/>
</dbReference>
<accession>A0A4R3N7D3</accession>
<keyword evidence="1" id="KW-1133">Transmembrane helix</keyword>